<dbReference type="Proteomes" id="UP000004728">
    <property type="component" value="Unassembled WGS sequence"/>
</dbReference>
<gene>
    <name evidence="2" type="ORF">Y88_1201</name>
</gene>
<sequence length="59" mass="6596">MGQTAQKSRAFDGRLHSRLDPSIFSSVPADPARHRKGQAGRRPHRRNRRKGAAVSDHLP</sequence>
<organism evidence="2 3">
    <name type="scientific">Novosphingobium nitrogenifigens DSM 19370</name>
    <dbReference type="NCBI Taxonomy" id="983920"/>
    <lineage>
        <taxon>Bacteria</taxon>
        <taxon>Pseudomonadati</taxon>
        <taxon>Pseudomonadota</taxon>
        <taxon>Alphaproteobacteria</taxon>
        <taxon>Sphingomonadales</taxon>
        <taxon>Sphingomonadaceae</taxon>
        <taxon>Novosphingobium</taxon>
    </lineage>
</organism>
<evidence type="ECO:0000313" key="2">
    <source>
        <dbReference type="EMBL" id="EGD59139.1"/>
    </source>
</evidence>
<feature type="region of interest" description="Disordered" evidence="1">
    <location>
        <begin position="1"/>
        <end position="59"/>
    </location>
</feature>
<name>F1Z886_9SPHN</name>
<accession>F1Z886</accession>
<feature type="compositionally biased region" description="Basic residues" evidence="1">
    <location>
        <begin position="33"/>
        <end position="51"/>
    </location>
</feature>
<keyword evidence="3" id="KW-1185">Reference proteome</keyword>
<dbReference type="EMBL" id="AEWJ01000037">
    <property type="protein sequence ID" value="EGD59139.1"/>
    <property type="molecule type" value="Genomic_DNA"/>
</dbReference>
<evidence type="ECO:0000256" key="1">
    <source>
        <dbReference type="SAM" id="MobiDB-lite"/>
    </source>
</evidence>
<dbReference type="HOGENOM" id="CLU_2956007_0_0_5"/>
<dbReference type="InParanoid" id="F1Z886"/>
<dbReference type="AlphaFoldDB" id="F1Z886"/>
<feature type="compositionally biased region" description="Basic and acidic residues" evidence="1">
    <location>
        <begin position="9"/>
        <end position="19"/>
    </location>
</feature>
<proteinExistence type="predicted"/>
<evidence type="ECO:0000313" key="3">
    <source>
        <dbReference type="Proteomes" id="UP000004728"/>
    </source>
</evidence>
<protein>
    <submittedName>
        <fullName evidence="2">Uncharacterized protein</fullName>
    </submittedName>
</protein>
<comment type="caution">
    <text evidence="2">The sequence shown here is derived from an EMBL/GenBank/DDBJ whole genome shotgun (WGS) entry which is preliminary data.</text>
</comment>
<reference evidence="2 3" key="1">
    <citation type="journal article" date="2012" name="J. Bacteriol.">
        <title>Draft Genome Sequence of Novosphingobium nitrogenifigens Y88T.</title>
        <authorList>
            <person name="Strabala T.J."/>
            <person name="Macdonald L."/>
            <person name="Liu V."/>
            <person name="Smit A.M."/>
        </authorList>
    </citation>
    <scope>NUCLEOTIDE SEQUENCE [LARGE SCALE GENOMIC DNA]</scope>
    <source>
        <strain evidence="2 3">DSM 19370</strain>
    </source>
</reference>